<dbReference type="InterPro" id="IPR036852">
    <property type="entry name" value="Peptidase_S8/S53_dom_sf"/>
</dbReference>
<dbReference type="SUPFAM" id="SSF52743">
    <property type="entry name" value="Subtilisin-like"/>
    <property type="match status" value="1"/>
</dbReference>
<gene>
    <name evidence="8" type="ORF">ACFO3D_14530</name>
</gene>
<name>A0ABV9DKP6_9BACI</name>
<dbReference type="InterPro" id="IPR013783">
    <property type="entry name" value="Ig-like_fold"/>
</dbReference>
<dbReference type="SUPFAM" id="SSF49464">
    <property type="entry name" value="Carboxypeptidase regulatory domain-like"/>
    <property type="match status" value="2"/>
</dbReference>
<dbReference type="InterPro" id="IPR013320">
    <property type="entry name" value="ConA-like_dom_sf"/>
</dbReference>
<dbReference type="InterPro" id="IPR035986">
    <property type="entry name" value="PKD_dom_sf"/>
</dbReference>
<evidence type="ECO:0000256" key="4">
    <source>
        <dbReference type="ARBA" id="ARBA00022825"/>
    </source>
</evidence>
<dbReference type="InterPro" id="IPR000209">
    <property type="entry name" value="Peptidase_S8/S53_dom"/>
</dbReference>
<evidence type="ECO:0000256" key="1">
    <source>
        <dbReference type="ARBA" id="ARBA00011073"/>
    </source>
</evidence>
<dbReference type="Pfam" id="PF09136">
    <property type="entry name" value="Glucodextran_B"/>
    <property type="match status" value="2"/>
</dbReference>
<dbReference type="PROSITE" id="PS50093">
    <property type="entry name" value="PKD"/>
    <property type="match status" value="1"/>
</dbReference>
<feature type="domain" description="PKD" evidence="7">
    <location>
        <begin position="1428"/>
        <end position="1514"/>
    </location>
</feature>
<protein>
    <submittedName>
        <fullName evidence="8">S8 family serine peptidase</fullName>
    </submittedName>
</protein>
<dbReference type="Gene3D" id="2.60.40.1120">
    <property type="entry name" value="Carboxypeptidase-like, regulatory domain"/>
    <property type="match status" value="2"/>
</dbReference>
<dbReference type="InterPro" id="IPR051048">
    <property type="entry name" value="Peptidase_S8/S53_subtilisin"/>
</dbReference>
<evidence type="ECO:0000256" key="3">
    <source>
        <dbReference type="ARBA" id="ARBA00022801"/>
    </source>
</evidence>
<keyword evidence="4 5" id="KW-0720">Serine protease</keyword>
<dbReference type="PRINTS" id="PR00723">
    <property type="entry name" value="SUBTILISIN"/>
</dbReference>
<reference evidence="9" key="1">
    <citation type="journal article" date="2019" name="Int. J. Syst. Evol. Microbiol.">
        <title>The Global Catalogue of Microorganisms (GCM) 10K type strain sequencing project: providing services to taxonomists for standard genome sequencing and annotation.</title>
        <authorList>
            <consortium name="The Broad Institute Genomics Platform"/>
            <consortium name="The Broad Institute Genome Sequencing Center for Infectious Disease"/>
            <person name="Wu L."/>
            <person name="Ma J."/>
        </authorList>
    </citation>
    <scope>NUCLEOTIDE SEQUENCE [LARGE SCALE GENOMIC DNA]</scope>
    <source>
        <strain evidence="9">CGMCC 4.7426</strain>
    </source>
</reference>
<feature type="active site" description="Charge relay system" evidence="5">
    <location>
        <position position="275"/>
    </location>
</feature>
<evidence type="ECO:0000313" key="9">
    <source>
        <dbReference type="Proteomes" id="UP001595989"/>
    </source>
</evidence>
<keyword evidence="2 5" id="KW-0645">Protease</keyword>
<dbReference type="Gene3D" id="2.60.40.10">
    <property type="entry name" value="Immunoglobulins"/>
    <property type="match status" value="3"/>
</dbReference>
<dbReference type="SMART" id="SM00089">
    <property type="entry name" value="PKD"/>
    <property type="match status" value="1"/>
</dbReference>
<dbReference type="Proteomes" id="UP001595989">
    <property type="component" value="Unassembled WGS sequence"/>
</dbReference>
<dbReference type="Pfam" id="PF20773">
    <property type="entry name" value="InhA-like_MAM"/>
    <property type="match status" value="1"/>
</dbReference>
<dbReference type="InterPro" id="IPR023828">
    <property type="entry name" value="Peptidase_S8_Ser-AS"/>
</dbReference>
<dbReference type="InterPro" id="IPR008969">
    <property type="entry name" value="CarboxyPept-like_regulatory"/>
</dbReference>
<dbReference type="CDD" id="cd07481">
    <property type="entry name" value="Peptidases_S8_BacillopeptidaseF-like"/>
    <property type="match status" value="1"/>
</dbReference>
<proteinExistence type="inferred from homology"/>
<feature type="chain" id="PRO_5045928761" evidence="6">
    <location>
        <begin position="33"/>
        <end position="1514"/>
    </location>
</feature>
<evidence type="ECO:0000313" key="8">
    <source>
        <dbReference type="EMBL" id="MFC4559411.1"/>
    </source>
</evidence>
<dbReference type="PROSITE" id="PS51892">
    <property type="entry name" value="SUBTILASE"/>
    <property type="match status" value="1"/>
</dbReference>
<keyword evidence="6" id="KW-0732">Signal</keyword>
<dbReference type="CDD" id="cd00146">
    <property type="entry name" value="PKD"/>
    <property type="match status" value="1"/>
</dbReference>
<dbReference type="SUPFAM" id="SSF49299">
    <property type="entry name" value="PKD domain"/>
    <property type="match status" value="1"/>
</dbReference>
<keyword evidence="9" id="KW-1185">Reference proteome</keyword>
<comment type="caution">
    <text evidence="8">The sequence shown here is derived from an EMBL/GenBank/DDBJ whole genome shotgun (WGS) entry which is preliminary data.</text>
</comment>
<dbReference type="RefSeq" id="WP_390297504.1">
    <property type="nucleotide sequence ID" value="NZ_JBHSFU010000008.1"/>
</dbReference>
<feature type="signal peptide" evidence="6">
    <location>
        <begin position="1"/>
        <end position="32"/>
    </location>
</feature>
<feature type="active site" description="Charge relay system" evidence="5">
    <location>
        <position position="452"/>
    </location>
</feature>
<keyword evidence="3 5" id="KW-0378">Hydrolase</keyword>
<dbReference type="InterPro" id="IPR000601">
    <property type="entry name" value="PKD_dom"/>
</dbReference>
<dbReference type="InterPro" id="IPR015500">
    <property type="entry name" value="Peptidase_S8_subtilisin-rel"/>
</dbReference>
<dbReference type="Gene3D" id="3.40.50.200">
    <property type="entry name" value="Peptidase S8/S53 domain"/>
    <property type="match status" value="1"/>
</dbReference>
<accession>A0ABV9DKP6</accession>
<dbReference type="Pfam" id="PF18911">
    <property type="entry name" value="PKD_4"/>
    <property type="match status" value="1"/>
</dbReference>
<sequence length="1514" mass="163647">MSAKRKDGVRLLSLMMALMLLLSAGLPQIATAESSSDGKKSLYTSKTSTQSKISKDLLDNFNDENQVTFLLKFTEQVNTTKVAEQAADQAKKLQLSKTKTELRKRSLIVSNLRAKALDTQQNVMAFLKKEKKAGNVESFQSFYIVNAIAVTGTKEVAKKLAEFGEVEKVLPNRTRQLIKGDATGKSKTSLTADQLNANEVEPNVEHINAPQVWEMGIDGSGVVIASIDTGVQWDHPALKEKYRGYNPETPDQSNHEFNWFDPINGEAAPYDDIGHGTHTVGTMVGSESDGSNQIGVAPGAEWIAVKAFSALGGTDVDLLAAGEWILAPKDAEGNPHPEMAPDIVNNSWGGGRGLDEWYRPMVQAWRDAGIFPAFAAGNVTATEPGGPGSVAAPSNYPESFAVGAINNENDLAEFSLQGPSPYDEIKPDVVAPGVGTRSAIPGSSYGGKSGTSMATPVVAGTVALLRQADSSLTVDELESALMNSATPLTDGEFTDSPNNGYGYGVINAFRAVSSVTSGLGTIKGQVFKDGEDTEEPTYEHVIPESASSGIAIPLAITVKDNISVQSVQLEYLTADGSWEIIKAPRVSGDYKNGTYTVEIPGNIVAEPAVTYRWRINDYGQNEVVTENFEVQVLPAIFSEDFESEPVGWESSGTNNAWEWGVPTSGPGEAYSGENVYATDLDDTYRNDSDMVLSTPAIQLPEGSANLHFKQWYELESYDFGAYDFAHIYVSTDQENWETIAEFTGETDGWESYGIDISEYAGQTIYIGFHVSSDGSRMFDGWYIDDVVISSSSNIQSLQLVEQTDEKDLKKKTTANADANSTEANLSALPLTATVSVVETGLSTNTNPADGSYSLLHPAGTYTLQADAYGFYPKTQSIDIAEDTTTETSFTLQPIPEGTVTGQVINEATGEPVAGATLMLMEDAAITPVTTDENGQYSITAFEGQYTLHLSAKDYYSKEVELTIAGNETTEKNINIRPFIGYPGELAYDDGTAENARAWYEAGNGWAVKMSLPEDENSAMVTGGKFRFWNEEFPDPGGTDFKVEIWDSSGSDGAPGNKIAGPIDATALRTGEWTTVDLSKEGIIVHDDFYMVYIQTDPHPNSPALAADESSQHNGRSWQLTGGTWTPSPTEEGNYMIRALVNFEIVSPEITSPTDKTFTSEENLTVNGTSAPNTDITILNNGESVVETQTNENGVFSGDITLNKGENIITATASTDVGTTDPSKPVMVTLDQTNPELTITSPADGWKTNEMAAEITGNIQDEHLEWVKVNGEIANVAEDNTYSLRVLLDNGENVIEVTAQDKAGNQTTKNITVLAKFDGPSIENLSPKEDVYLETGESVKITMDSEPGIDASFTIDKPLVNTNMAAQTNNATVLPMEETEEGHYVGYWTVPSDWYAEGAEVRVIAEDDFGNKTEKVADGELFINVPNEAPIANFETPQNLRANEAFSLNADQSIDPDGTLVKYEWKIGKNQKAKKIEGQTINYSFNKPGNYTVTLTVTDNRGATATVTHDLKVGR</sequence>
<dbReference type="NCBIfam" id="NF038128">
    <property type="entry name" value="choice_anch_J"/>
    <property type="match status" value="1"/>
</dbReference>
<evidence type="ECO:0000256" key="5">
    <source>
        <dbReference type="PROSITE-ProRule" id="PRU01240"/>
    </source>
</evidence>
<dbReference type="SUPFAM" id="SSF49899">
    <property type="entry name" value="Concanavalin A-like lectins/glucanases"/>
    <property type="match status" value="1"/>
</dbReference>
<dbReference type="Gene3D" id="2.60.120.260">
    <property type="entry name" value="Galactose-binding domain-like"/>
    <property type="match status" value="1"/>
</dbReference>
<dbReference type="PANTHER" id="PTHR43399">
    <property type="entry name" value="SUBTILISIN-RELATED"/>
    <property type="match status" value="1"/>
</dbReference>
<dbReference type="InterPro" id="IPR022409">
    <property type="entry name" value="PKD/Chitinase_dom"/>
</dbReference>
<dbReference type="PANTHER" id="PTHR43399:SF4">
    <property type="entry name" value="CELL WALL-ASSOCIATED PROTEASE"/>
    <property type="match status" value="1"/>
</dbReference>
<comment type="similarity">
    <text evidence="1 5">Belongs to the peptidase S8 family.</text>
</comment>
<dbReference type="EMBL" id="JBHSFU010000008">
    <property type="protein sequence ID" value="MFC4559411.1"/>
    <property type="molecule type" value="Genomic_DNA"/>
</dbReference>
<dbReference type="InterPro" id="IPR033857">
    <property type="entry name" value="Bacillopeptidase_F"/>
</dbReference>
<evidence type="ECO:0000259" key="7">
    <source>
        <dbReference type="PROSITE" id="PS50093"/>
    </source>
</evidence>
<dbReference type="Pfam" id="PF00082">
    <property type="entry name" value="Peptidase_S8"/>
    <property type="match status" value="1"/>
</dbReference>
<evidence type="ECO:0000256" key="2">
    <source>
        <dbReference type="ARBA" id="ARBA00022670"/>
    </source>
</evidence>
<evidence type="ECO:0000256" key="6">
    <source>
        <dbReference type="SAM" id="SignalP"/>
    </source>
</evidence>
<feature type="active site" description="Charge relay system" evidence="5">
    <location>
        <position position="228"/>
    </location>
</feature>
<dbReference type="Pfam" id="PF13620">
    <property type="entry name" value="CarboxypepD_reg"/>
    <property type="match status" value="1"/>
</dbReference>
<dbReference type="PROSITE" id="PS00138">
    <property type="entry name" value="SUBTILASE_SER"/>
    <property type="match status" value="1"/>
</dbReference>
<organism evidence="8 9">
    <name type="scientific">Virgibacillus kekensis</name>
    <dbReference type="NCBI Taxonomy" id="202261"/>
    <lineage>
        <taxon>Bacteria</taxon>
        <taxon>Bacillati</taxon>
        <taxon>Bacillota</taxon>
        <taxon>Bacilli</taxon>
        <taxon>Bacillales</taxon>
        <taxon>Bacillaceae</taxon>
        <taxon>Virgibacillus</taxon>
    </lineage>
</organism>